<protein>
    <submittedName>
        <fullName evidence="2">Aldo/keto reductase</fullName>
    </submittedName>
</protein>
<dbReference type="Gene3D" id="3.20.20.100">
    <property type="entry name" value="NADP-dependent oxidoreductase domain"/>
    <property type="match status" value="2"/>
</dbReference>
<dbReference type="InParanoid" id="D7FTT4"/>
<feature type="domain" description="NADP-dependent oxidoreductase" evidence="1">
    <location>
        <begin position="174"/>
        <end position="320"/>
    </location>
</feature>
<name>D7FTT4_ECTSI</name>
<dbReference type="SUPFAM" id="SSF51430">
    <property type="entry name" value="NAD(P)-linked oxidoreductase"/>
    <property type="match status" value="1"/>
</dbReference>
<dbReference type="PANTHER" id="PTHR43147">
    <property type="entry name" value="PROTEIN TAS"/>
    <property type="match status" value="1"/>
</dbReference>
<dbReference type="AlphaFoldDB" id="D7FTT4"/>
<sequence length="340" mass="37055">MGFRMSLSDADDCGGLTRGEMIKNVRKFGAVTAAGAGCVLTRSGSGSEVPRTPAAFAASSDLPEEAYTTIGGDMKTCRILNGMWQLSGAHGFRPDQKPALQAMAKLVNKGYTTFDLADHYGPAEDFVGAFESQNRAEADKGQFFTKWVPRPTRMDRSTVEAGVGQSLARMKTEPIDLMQVQYSLLDQRPGQRMATLAAERGVGLLCYGTVLGGLLSEKWIGKPTPTRSDFTTVSEMKYYNMIRQWGGWPLFQELLSVTKSVADKHGVSIPNVGVRWVLDRPAVAGAIVGTRLGLTDHSDDNRRVFGLKLDDEDRSRIAAVTEQSRDLMTVIGDVGDEYRG</sequence>
<dbReference type="PANTHER" id="PTHR43147:SF2">
    <property type="entry name" value="NADP-DEPENDENT OXIDOREDUCTASE DOMAIN-CONTAINING PROTEIN"/>
    <property type="match status" value="1"/>
</dbReference>
<gene>
    <name evidence="2" type="ORF">Esi_0257_0008</name>
</gene>
<evidence type="ECO:0000259" key="1">
    <source>
        <dbReference type="Pfam" id="PF00248"/>
    </source>
</evidence>
<dbReference type="OMA" id="TWDLADH"/>
<dbReference type="eggNOG" id="KOG1575">
    <property type="taxonomic scope" value="Eukaryota"/>
</dbReference>
<accession>D7FTT4</accession>
<reference evidence="2 3" key="1">
    <citation type="journal article" date="2010" name="Nature">
        <title>The Ectocarpus genome and the independent evolution of multicellularity in brown algae.</title>
        <authorList>
            <person name="Cock J.M."/>
            <person name="Sterck L."/>
            <person name="Rouze P."/>
            <person name="Scornet D."/>
            <person name="Allen A.E."/>
            <person name="Amoutzias G."/>
            <person name="Anthouard V."/>
            <person name="Artiguenave F."/>
            <person name="Aury J.M."/>
            <person name="Badger J.H."/>
            <person name="Beszteri B."/>
            <person name="Billiau K."/>
            <person name="Bonnet E."/>
            <person name="Bothwell J.H."/>
            <person name="Bowler C."/>
            <person name="Boyen C."/>
            <person name="Brownlee C."/>
            <person name="Carrano C.J."/>
            <person name="Charrier B."/>
            <person name="Cho G.Y."/>
            <person name="Coelho S.M."/>
            <person name="Collen J."/>
            <person name="Corre E."/>
            <person name="Da Silva C."/>
            <person name="Delage L."/>
            <person name="Delaroque N."/>
            <person name="Dittami S.M."/>
            <person name="Doulbeau S."/>
            <person name="Elias M."/>
            <person name="Farnham G."/>
            <person name="Gachon C.M."/>
            <person name="Gschloessl B."/>
            <person name="Heesch S."/>
            <person name="Jabbari K."/>
            <person name="Jubin C."/>
            <person name="Kawai H."/>
            <person name="Kimura K."/>
            <person name="Kloareg B."/>
            <person name="Kupper F.C."/>
            <person name="Lang D."/>
            <person name="Le Bail A."/>
            <person name="Leblanc C."/>
            <person name="Lerouge P."/>
            <person name="Lohr M."/>
            <person name="Lopez P.J."/>
            <person name="Martens C."/>
            <person name="Maumus F."/>
            <person name="Michel G."/>
            <person name="Miranda-Saavedra D."/>
            <person name="Morales J."/>
            <person name="Moreau H."/>
            <person name="Motomura T."/>
            <person name="Nagasato C."/>
            <person name="Napoli C.A."/>
            <person name="Nelson D.R."/>
            <person name="Nyvall-Collen P."/>
            <person name="Peters A.F."/>
            <person name="Pommier C."/>
            <person name="Potin P."/>
            <person name="Poulain J."/>
            <person name="Quesneville H."/>
            <person name="Read B."/>
            <person name="Rensing S.A."/>
            <person name="Ritter A."/>
            <person name="Rousvoal S."/>
            <person name="Samanta M."/>
            <person name="Samson G."/>
            <person name="Schroeder D.C."/>
            <person name="Segurens B."/>
            <person name="Strittmatter M."/>
            <person name="Tonon T."/>
            <person name="Tregear J.W."/>
            <person name="Valentin K."/>
            <person name="von Dassow P."/>
            <person name="Yamagishi T."/>
            <person name="Van de Peer Y."/>
            <person name="Wincker P."/>
        </authorList>
    </citation>
    <scope>NUCLEOTIDE SEQUENCE [LARGE SCALE GENOMIC DNA]</scope>
    <source>
        <strain evidence="3">Ec32 / CCAP1310/4</strain>
    </source>
</reference>
<proteinExistence type="predicted"/>
<dbReference type="InterPro" id="IPR036812">
    <property type="entry name" value="NAD(P)_OxRdtase_dom_sf"/>
</dbReference>
<dbReference type="Pfam" id="PF00248">
    <property type="entry name" value="Aldo_ket_red"/>
    <property type="match status" value="1"/>
</dbReference>
<evidence type="ECO:0000313" key="3">
    <source>
        <dbReference type="Proteomes" id="UP000002630"/>
    </source>
</evidence>
<dbReference type="EMBL" id="FN649730">
    <property type="protein sequence ID" value="CBJ31461.1"/>
    <property type="molecule type" value="Genomic_DNA"/>
</dbReference>
<dbReference type="Proteomes" id="UP000002630">
    <property type="component" value="Linkage Group LG05"/>
</dbReference>
<evidence type="ECO:0000313" key="2">
    <source>
        <dbReference type="EMBL" id="CBJ31461.1"/>
    </source>
</evidence>
<dbReference type="InterPro" id="IPR023210">
    <property type="entry name" value="NADP_OxRdtase_dom"/>
</dbReference>
<dbReference type="STRING" id="2880.D7FTT4"/>
<dbReference type="OrthoDB" id="48988at2759"/>
<dbReference type="EMBL" id="FN648439">
    <property type="protein sequence ID" value="CBJ31461.1"/>
    <property type="molecule type" value="Genomic_DNA"/>
</dbReference>
<keyword evidence="3" id="KW-1185">Reference proteome</keyword>
<organism evidence="2 3">
    <name type="scientific">Ectocarpus siliculosus</name>
    <name type="common">Brown alga</name>
    <name type="synonym">Conferva siliculosa</name>
    <dbReference type="NCBI Taxonomy" id="2880"/>
    <lineage>
        <taxon>Eukaryota</taxon>
        <taxon>Sar</taxon>
        <taxon>Stramenopiles</taxon>
        <taxon>Ochrophyta</taxon>
        <taxon>PX clade</taxon>
        <taxon>Phaeophyceae</taxon>
        <taxon>Ectocarpales</taxon>
        <taxon>Ectocarpaceae</taxon>
        <taxon>Ectocarpus</taxon>
    </lineage>
</organism>